<evidence type="ECO:0000256" key="39">
    <source>
        <dbReference type="PIRSR" id="PIRSR005557-2"/>
    </source>
</evidence>
<dbReference type="GO" id="GO:0005576">
    <property type="term" value="C:extracellular region"/>
    <property type="evidence" value="ECO:0007669"/>
    <property type="project" value="UniProtKB-SubCell"/>
</dbReference>
<dbReference type="FunFam" id="3.90.1480.20:FF:000002">
    <property type="entry name" value="CMP-N-acetylneuraminate-beta-galactosamide- alpha-2,3-sialyltransferase 2"/>
    <property type="match status" value="1"/>
</dbReference>
<evidence type="ECO:0000256" key="7">
    <source>
        <dbReference type="ARBA" id="ARBA00022676"/>
    </source>
</evidence>
<sequence length="336" mass="38276">MPCPQIPNPEDPMAGKKPTVSLFVILMCVTAIGVFLMETDSKVQLKSTFQPTYVDPCSCGKCLSENDTWFMKRFNESEDPFLSEHFSLSAAAFSWWRLLQGERCSFLKFKNTVNALFQIFPPNPHVLEPRPERCRTCAVVGNSINLKGSGYGRLIDHHDVIIRINYGPTKGFEADVGNRTTHRVMYPESSMDLDDTTHLILFPFKLRDLEWLIRVFTARFPGKKYGSLKSVMTGNKDLVMVLNPTFMKYVHESWLDMKGKYPSTGFITLILALHICGEVDVFGYGADKDGNWSHYFEKLTSKTLKTGVHPGLHEYEVIGKLARKRKITFFSGRHNL</sequence>
<evidence type="ECO:0000313" key="41">
    <source>
        <dbReference type="Proteomes" id="UP000515150"/>
    </source>
</evidence>
<dbReference type="PANTHER" id="PTHR46032">
    <property type="entry name" value="ALPHA-2,3-SIALYLTRANSFERASE ST3GAL I ISOFORM X1"/>
    <property type="match status" value="1"/>
</dbReference>
<evidence type="ECO:0000256" key="27">
    <source>
        <dbReference type="ARBA" id="ARBA00042991"/>
    </source>
</evidence>
<keyword evidence="8" id="KW-0808">Transferase</keyword>
<evidence type="ECO:0000256" key="40">
    <source>
        <dbReference type="SAM" id="Phobius"/>
    </source>
</evidence>
<evidence type="ECO:0000256" key="10">
    <source>
        <dbReference type="ARBA" id="ARBA00022968"/>
    </source>
</evidence>
<evidence type="ECO:0000256" key="16">
    <source>
        <dbReference type="ARBA" id="ARBA00023180"/>
    </source>
</evidence>
<reference evidence="42" key="1">
    <citation type="submission" date="2025-08" db="UniProtKB">
        <authorList>
            <consortium name="RefSeq"/>
        </authorList>
    </citation>
    <scope>IDENTIFICATION</scope>
</reference>
<feature type="binding site" evidence="38">
    <location>
        <position position="100"/>
    </location>
    <ligand>
        <name>substrate</name>
    </ligand>
</feature>
<name>A0A6P7NZ67_BETSP</name>
<feature type="binding site" evidence="38">
    <location>
        <position position="261"/>
    </location>
    <ligand>
        <name>substrate</name>
    </ligand>
</feature>
<feature type="binding site" evidence="38">
    <location>
        <position position="165"/>
    </location>
    <ligand>
        <name>substrate</name>
    </ligand>
</feature>
<dbReference type="InterPro" id="IPR038578">
    <property type="entry name" value="GT29-like_sf"/>
</dbReference>
<keyword evidence="14 40" id="KW-0472">Membrane</keyword>
<evidence type="ECO:0000256" key="12">
    <source>
        <dbReference type="ARBA" id="ARBA00023034"/>
    </source>
</evidence>
<feature type="binding site" evidence="38">
    <location>
        <position position="294"/>
    </location>
    <ligand>
        <name>substrate</name>
    </ligand>
</feature>
<accession>A0A6P7NZ67</accession>
<evidence type="ECO:0000313" key="42">
    <source>
        <dbReference type="RefSeq" id="XP_029023318.1"/>
    </source>
</evidence>
<dbReference type="InParanoid" id="A0A6P7NZ67"/>
<feature type="binding site" evidence="38">
    <location>
        <position position="142"/>
    </location>
    <ligand>
        <name>substrate</name>
    </ligand>
</feature>
<evidence type="ECO:0000256" key="28">
    <source>
        <dbReference type="ARBA" id="ARBA00043673"/>
    </source>
</evidence>
<evidence type="ECO:0000256" key="29">
    <source>
        <dbReference type="ARBA" id="ARBA00043773"/>
    </source>
</evidence>
<keyword evidence="11 40" id="KW-1133">Transmembrane helix</keyword>
<evidence type="ECO:0000256" key="19">
    <source>
        <dbReference type="ARBA" id="ARBA00039107"/>
    </source>
</evidence>
<comment type="subcellular location">
    <subcellularLocation>
        <location evidence="1">Golgi apparatus</location>
        <location evidence="1">Golgi stack membrane</location>
        <topology evidence="1">Single-pass type II membrane protein</topology>
    </subcellularLocation>
    <subcellularLocation>
        <location evidence="2">Secreted</location>
    </subcellularLocation>
</comment>
<feature type="binding site" evidence="38">
    <location>
        <position position="265"/>
    </location>
    <ligand>
        <name>substrate</name>
    </ligand>
</feature>
<dbReference type="InterPro" id="IPR001675">
    <property type="entry name" value="Glyco_trans_29"/>
</dbReference>
<evidence type="ECO:0000256" key="1">
    <source>
        <dbReference type="ARBA" id="ARBA00004447"/>
    </source>
</evidence>
<dbReference type="AlphaFoldDB" id="A0A6P7NZ67"/>
<dbReference type="KEGG" id="bspl:114865942"/>
<dbReference type="EC" id="2.4.3.4" evidence="19"/>
<evidence type="ECO:0000256" key="30">
    <source>
        <dbReference type="ARBA" id="ARBA00043816"/>
    </source>
</evidence>
<dbReference type="GO" id="GO:0032580">
    <property type="term" value="C:Golgi cisterna membrane"/>
    <property type="evidence" value="ECO:0007669"/>
    <property type="project" value="UniProtKB-SubCell"/>
</dbReference>
<comment type="catalytic activity">
    <reaction evidence="17">
        <text>a beta-D-galactosyl-(1-&gt;3)-N-acetyl-alpha-D-galactosaminyl derivative + CMP-N-acetyl-beta-neuraminate = an N-acetyl-alpha-neuraminyl-(2-&gt;3)-beta-D-galactosyl-(1-&gt;3)-N-acetyl-alpha-D-galactosaminyl derivative + CMP + H(+)</text>
        <dbReference type="Rhea" id="RHEA:21616"/>
        <dbReference type="ChEBI" id="CHEBI:15378"/>
        <dbReference type="ChEBI" id="CHEBI:57812"/>
        <dbReference type="ChEBI" id="CHEBI:60377"/>
        <dbReference type="ChEBI" id="CHEBI:133470"/>
        <dbReference type="ChEBI" id="CHEBI:139596"/>
        <dbReference type="EC" id="2.4.3.4"/>
    </reaction>
    <physiologicalReaction direction="left-to-right" evidence="17">
        <dbReference type="Rhea" id="RHEA:21617"/>
    </physiologicalReaction>
</comment>
<comment type="catalytic activity">
    <reaction evidence="31">
        <text>ganglioside GM1 (d18:1(4E)/18:0) + CMP-N-acetyl-beta-neuraminate = ganglioside GD1a (18:1(4E)/18:0) + CMP + H(+)</text>
        <dbReference type="Rhea" id="RHEA:48248"/>
        <dbReference type="ChEBI" id="CHEBI:15378"/>
        <dbReference type="ChEBI" id="CHEBI:57812"/>
        <dbReference type="ChEBI" id="CHEBI:60377"/>
        <dbReference type="ChEBI" id="CHEBI:73110"/>
        <dbReference type="ChEBI" id="CHEBI:90153"/>
    </reaction>
    <physiologicalReaction direction="left-to-right" evidence="31">
        <dbReference type="Rhea" id="RHEA:48249"/>
    </physiologicalReaction>
</comment>
<keyword evidence="13" id="KW-0443">Lipid metabolism</keyword>
<proteinExistence type="inferred from homology"/>
<evidence type="ECO:0000256" key="5">
    <source>
        <dbReference type="ARBA" id="ARBA00006003"/>
    </source>
</evidence>
<keyword evidence="9 40" id="KW-0812">Transmembrane</keyword>
<evidence type="ECO:0000256" key="17">
    <source>
        <dbReference type="ARBA" id="ARBA00036292"/>
    </source>
</evidence>
<comment type="catalytic activity">
    <reaction evidence="32">
        <text>a globoside GalGb4Cer + CMP-N-acetyl-beta-neuraminate = a globoside MSGG + CMP + H(+)</text>
        <dbReference type="Rhea" id="RHEA:65372"/>
        <dbReference type="ChEBI" id="CHEBI:15378"/>
        <dbReference type="ChEBI" id="CHEBI:57812"/>
        <dbReference type="ChEBI" id="CHEBI:60377"/>
        <dbReference type="ChEBI" id="CHEBI:140623"/>
        <dbReference type="ChEBI" id="CHEBI:140691"/>
    </reaction>
    <physiologicalReaction direction="left-to-right" evidence="32">
        <dbReference type="Rhea" id="RHEA:65373"/>
    </physiologicalReaction>
</comment>
<feature type="transmembrane region" description="Helical" evidence="40">
    <location>
        <begin position="20"/>
        <end position="37"/>
    </location>
</feature>
<evidence type="ECO:0000256" key="37">
    <source>
        <dbReference type="ARBA" id="ARBA00082805"/>
    </source>
</evidence>
<dbReference type="Proteomes" id="UP000515150">
    <property type="component" value="Chromosome 11"/>
</dbReference>
<dbReference type="GO" id="GO:0097503">
    <property type="term" value="P:sialylation"/>
    <property type="evidence" value="ECO:0007669"/>
    <property type="project" value="TreeGrafter"/>
</dbReference>
<evidence type="ECO:0000256" key="8">
    <source>
        <dbReference type="ARBA" id="ARBA00022679"/>
    </source>
</evidence>
<comment type="catalytic activity">
    <reaction evidence="28">
        <text>a ganglioside GA1 (d18:1(4E)) + CMP-N-acetyl-beta-neuraminate = a ganglioside GM1b (d18:1(4E)) + CMP + H(+)</text>
        <dbReference type="Rhea" id="RHEA:47560"/>
        <dbReference type="ChEBI" id="CHEBI:15378"/>
        <dbReference type="ChEBI" id="CHEBI:27938"/>
        <dbReference type="ChEBI" id="CHEBI:57812"/>
        <dbReference type="ChEBI" id="CHEBI:60377"/>
        <dbReference type="ChEBI" id="CHEBI:78568"/>
    </reaction>
    <physiologicalReaction direction="left-to-right" evidence="28">
        <dbReference type="Rhea" id="RHEA:47561"/>
    </physiologicalReaction>
</comment>
<dbReference type="GeneID" id="114865942"/>
<evidence type="ECO:0000256" key="2">
    <source>
        <dbReference type="ARBA" id="ARBA00004613"/>
    </source>
</evidence>
<comment type="pathway">
    <text evidence="3">Protein modification; protein glycosylation.</text>
</comment>
<keyword evidence="16" id="KW-0325">Glycoprotein</keyword>
<feature type="binding site" evidence="38">
    <location>
        <position position="309"/>
    </location>
    <ligand>
        <name>substrate</name>
    </ligand>
</feature>
<evidence type="ECO:0000256" key="9">
    <source>
        <dbReference type="ARBA" id="ARBA00022692"/>
    </source>
</evidence>
<evidence type="ECO:0000256" key="21">
    <source>
        <dbReference type="ARBA" id="ARBA00041507"/>
    </source>
</evidence>
<evidence type="ECO:0000256" key="33">
    <source>
        <dbReference type="ARBA" id="ARBA00062545"/>
    </source>
</evidence>
<keyword evidence="15" id="KW-1015">Disulfide bond</keyword>
<evidence type="ECO:0000256" key="14">
    <source>
        <dbReference type="ARBA" id="ARBA00023136"/>
    </source>
</evidence>
<feature type="disulfide bond" evidence="39">
    <location>
        <begin position="137"/>
        <end position="276"/>
    </location>
</feature>
<dbReference type="PANTHER" id="PTHR46032:SF6">
    <property type="entry name" value="CMP-N-ACETYLNEURAMINATE-BETA-GALACTOSAMIDE-ALPHA-2,3-SIALYLTRANSFERASE 1"/>
    <property type="match status" value="1"/>
</dbReference>
<dbReference type="Gene3D" id="3.90.1480.20">
    <property type="entry name" value="Glycosyl transferase family 29"/>
    <property type="match status" value="1"/>
</dbReference>
<keyword evidence="7" id="KW-0328">Glycosyltransferase</keyword>
<evidence type="ECO:0000256" key="34">
    <source>
        <dbReference type="ARBA" id="ARBA00072809"/>
    </source>
</evidence>
<feature type="binding site" evidence="38">
    <location>
        <position position="225"/>
    </location>
    <ligand>
        <name>substrate</name>
    </ligand>
</feature>
<dbReference type="GO" id="GO:0006629">
    <property type="term" value="P:lipid metabolic process"/>
    <property type="evidence" value="ECO:0007669"/>
    <property type="project" value="UniProtKB-KW"/>
</dbReference>
<evidence type="ECO:0000256" key="3">
    <source>
        <dbReference type="ARBA" id="ARBA00004922"/>
    </source>
</evidence>
<dbReference type="EC" id="2.4.3.2" evidence="18"/>
<comment type="pathway">
    <text evidence="4">Glycolipid biosynthesis.</text>
</comment>
<evidence type="ECO:0000256" key="15">
    <source>
        <dbReference type="ARBA" id="ARBA00023157"/>
    </source>
</evidence>
<evidence type="ECO:0000256" key="23">
    <source>
        <dbReference type="ARBA" id="ARBA00042022"/>
    </source>
</evidence>
<evidence type="ECO:0000256" key="25">
    <source>
        <dbReference type="ARBA" id="ARBA00042682"/>
    </source>
</evidence>
<comment type="subunit">
    <text evidence="33">Homodimer; disulfide-linked. Homodimer formation occurs in the endoplasmic reticulum.</text>
</comment>
<keyword evidence="41" id="KW-1185">Reference proteome</keyword>
<comment type="catalytic activity">
    <reaction evidence="29">
        <text>a ganglioside GM1 (d18:1(4E)) + CMP-N-acetyl-beta-neuraminate = a ganglioside GD1a (d18:1(4E)) + CMP + H(+)</text>
        <dbReference type="Rhea" id="RHEA:18021"/>
        <dbReference type="ChEBI" id="CHEBI:15378"/>
        <dbReference type="ChEBI" id="CHEBI:57812"/>
        <dbReference type="ChEBI" id="CHEBI:60377"/>
        <dbReference type="ChEBI" id="CHEBI:77709"/>
        <dbReference type="ChEBI" id="CHEBI:78445"/>
        <dbReference type="EC" id="2.4.3.2"/>
    </reaction>
    <physiologicalReaction direction="left-to-right" evidence="29">
        <dbReference type="Rhea" id="RHEA:18022"/>
    </physiologicalReaction>
</comment>
<evidence type="ECO:0000256" key="38">
    <source>
        <dbReference type="PIRSR" id="PIRSR005557-1"/>
    </source>
</evidence>
<feature type="binding site" evidence="38">
    <location>
        <position position="285"/>
    </location>
    <ligand>
        <name>substrate</name>
    </ligand>
</feature>
<comment type="catalytic activity">
    <reaction evidence="30">
        <text>a ganglioside GA1 + CMP-N-acetyl-beta-neuraminate = a ganglioside GM1b + CMP + H(+)</text>
        <dbReference type="Rhea" id="RHEA:48244"/>
        <dbReference type="ChEBI" id="CHEBI:15378"/>
        <dbReference type="ChEBI" id="CHEBI:57812"/>
        <dbReference type="ChEBI" id="CHEBI:60377"/>
        <dbReference type="ChEBI" id="CHEBI:88069"/>
        <dbReference type="ChEBI" id="CHEBI:90151"/>
    </reaction>
    <physiologicalReaction direction="left-to-right" evidence="30">
        <dbReference type="Rhea" id="RHEA:48245"/>
    </physiologicalReaction>
</comment>
<evidence type="ECO:0000256" key="18">
    <source>
        <dbReference type="ARBA" id="ARBA00039106"/>
    </source>
</evidence>
<organism evidence="41 42">
    <name type="scientific">Betta splendens</name>
    <name type="common">Siamese fighting fish</name>
    <dbReference type="NCBI Taxonomy" id="158456"/>
    <lineage>
        <taxon>Eukaryota</taxon>
        <taxon>Metazoa</taxon>
        <taxon>Chordata</taxon>
        <taxon>Craniata</taxon>
        <taxon>Vertebrata</taxon>
        <taxon>Euteleostomi</taxon>
        <taxon>Actinopterygii</taxon>
        <taxon>Neopterygii</taxon>
        <taxon>Teleostei</taxon>
        <taxon>Neoteleostei</taxon>
        <taxon>Acanthomorphata</taxon>
        <taxon>Anabantaria</taxon>
        <taxon>Anabantiformes</taxon>
        <taxon>Anabantoidei</taxon>
        <taxon>Osphronemidae</taxon>
        <taxon>Betta</taxon>
    </lineage>
</organism>
<evidence type="ECO:0000256" key="20">
    <source>
        <dbReference type="ARBA" id="ARBA00040101"/>
    </source>
</evidence>
<dbReference type="InterPro" id="IPR051757">
    <property type="entry name" value="Beta-gal_alpha2-3_sialyltrans"/>
</dbReference>
<comment type="similarity">
    <text evidence="5">Belongs to the glycosyltransferase 29 family.</text>
</comment>
<dbReference type="GO" id="GO:0047288">
    <property type="term" value="F:beta-D-galactosyl-(1-&gt;3)-N-acetyl-beta-D-galactosaminide alpha-2,3- sialyltransferase"/>
    <property type="evidence" value="ECO:0007669"/>
    <property type="project" value="UniProtKB-EC"/>
</dbReference>
<evidence type="ECO:0000256" key="32">
    <source>
        <dbReference type="ARBA" id="ARBA00052027"/>
    </source>
</evidence>
<dbReference type="InterPro" id="IPR012163">
    <property type="entry name" value="Sialyl_trans"/>
</dbReference>
<evidence type="ECO:0000256" key="4">
    <source>
        <dbReference type="ARBA" id="ARBA00004934"/>
    </source>
</evidence>
<gene>
    <name evidence="42" type="primary">LOC114865942</name>
</gene>
<dbReference type="PIRSF" id="PIRSF005557">
    <property type="entry name" value="Sialyl_trans"/>
    <property type="match status" value="1"/>
</dbReference>
<dbReference type="GO" id="GO:0003836">
    <property type="term" value="F:beta-galactoside (CMP) alpha-2,3-sialyltransferase activity"/>
    <property type="evidence" value="ECO:0007669"/>
    <property type="project" value="UniProtKB-EC"/>
</dbReference>
<evidence type="ECO:0000256" key="13">
    <source>
        <dbReference type="ARBA" id="ARBA00023098"/>
    </source>
</evidence>
<evidence type="ECO:0000256" key="36">
    <source>
        <dbReference type="ARBA" id="ARBA00081332"/>
    </source>
</evidence>
<keyword evidence="6" id="KW-0964">Secreted</keyword>
<dbReference type="OrthoDB" id="10264956at2759"/>
<evidence type="ECO:0000256" key="35">
    <source>
        <dbReference type="ARBA" id="ARBA00081228"/>
    </source>
</evidence>
<dbReference type="RefSeq" id="XP_029023318.1">
    <property type="nucleotide sequence ID" value="XM_029167485.3"/>
</dbReference>
<evidence type="ECO:0000256" key="24">
    <source>
        <dbReference type="ARBA" id="ARBA00042448"/>
    </source>
</evidence>
<dbReference type="Pfam" id="PF00777">
    <property type="entry name" value="Glyco_transf_29"/>
    <property type="match status" value="1"/>
</dbReference>
<protein>
    <recommendedName>
        <fullName evidence="20">CMP-N-acetylneuraminate-beta-galactosamide-alpha-2,3-sialyltransferase 1</fullName>
        <ecNumber evidence="18">2.4.3.2</ecNumber>
        <ecNumber evidence="19">2.4.3.4</ecNumber>
    </recommendedName>
    <alternativeName>
        <fullName evidence="34">CMP-N-acetylneuraminate-beta-galactosamide-alpha-2,3-sialyltransferase 2</fullName>
    </alternativeName>
    <alternativeName>
        <fullName evidence="27">Gal-NAc6S</fullName>
    </alternativeName>
    <alternativeName>
        <fullName evidence="24">Gal-beta-1,3-GalNAc-alpha-2,3-sialyltransferase</fullName>
    </alternativeName>
    <alternativeName>
        <fullName evidence="26">Monosialoganglioside sialyltransferase</fullName>
    </alternativeName>
    <alternativeName>
        <fullName evidence="22">ST3Gal I</fullName>
    </alternativeName>
    <alternativeName>
        <fullName evidence="35">ST3Gal II</fullName>
    </alternativeName>
    <alternativeName>
        <fullName evidence="23">ST3GalA.1</fullName>
    </alternativeName>
    <alternativeName>
        <fullName evidence="36">ST3GalA.2</fullName>
    </alternativeName>
    <alternativeName>
        <fullName evidence="21">ST3O</fullName>
    </alternativeName>
    <alternativeName>
        <fullName evidence="25">Sialyltransferase 4A</fullName>
    </alternativeName>
    <alternativeName>
        <fullName evidence="37">Sialyltransferase 4B</fullName>
    </alternativeName>
</protein>
<evidence type="ECO:0000256" key="31">
    <source>
        <dbReference type="ARBA" id="ARBA00047509"/>
    </source>
</evidence>
<keyword evidence="10" id="KW-0735">Signal-anchor</keyword>
<evidence type="ECO:0000256" key="6">
    <source>
        <dbReference type="ARBA" id="ARBA00022525"/>
    </source>
</evidence>
<evidence type="ECO:0000256" key="26">
    <source>
        <dbReference type="ARBA" id="ARBA00042990"/>
    </source>
</evidence>
<keyword evidence="12" id="KW-0333">Golgi apparatus</keyword>
<evidence type="ECO:0000256" key="11">
    <source>
        <dbReference type="ARBA" id="ARBA00022989"/>
    </source>
</evidence>
<evidence type="ECO:0000256" key="22">
    <source>
        <dbReference type="ARBA" id="ARBA00041997"/>
    </source>
</evidence>